<protein>
    <submittedName>
        <fullName evidence="2">ATPase</fullName>
    </submittedName>
</protein>
<organism evidence="2 3">
    <name type="scientific">Paenirhodobacter populi</name>
    <dbReference type="NCBI Taxonomy" id="2306993"/>
    <lineage>
        <taxon>Bacteria</taxon>
        <taxon>Pseudomonadati</taxon>
        <taxon>Pseudomonadota</taxon>
        <taxon>Alphaproteobacteria</taxon>
        <taxon>Rhodobacterales</taxon>
        <taxon>Rhodobacter group</taxon>
        <taxon>Paenirhodobacter</taxon>
    </lineage>
</organism>
<dbReference type="RefSeq" id="WP_128237362.1">
    <property type="nucleotide sequence ID" value="NZ_SAUX01000011.1"/>
</dbReference>
<sequence>MTDDPIELAPRLMPPDERFGPPPEDNPFVERDAARRSRFFSAADLDGKPVPPRLWLVQDLVPVSTVTLLGGDGGTGKSLLALQLAVAVASDAKWVGRSVAHGGALFISAEDDTAELHRRLSDVVRASGVALPDLDRLTLRSLAGEDALFATLDRGAGVLAPSALYAEVEARIDADRPALVVLDTLADLFPGNENDRAQARQFIGMLRGLAIRHECAVMLLAHPSLTGLNSGSGTSGSTGWNNSVRSRLYLERVVQDGYEANPDARILSSKKANHARVGVEINMAWRDGAFVVEGGETSLDRMAASSKAQRVFLKLLRLFREQGRKVNTAGGQTYAPTVFASHPDAEGVSRVAFRGAMESLLAGGKIRVAEEGPASKRRTFLEVVA</sequence>
<dbReference type="InterPro" id="IPR027417">
    <property type="entry name" value="P-loop_NTPase"/>
</dbReference>
<dbReference type="Pfam" id="PF13481">
    <property type="entry name" value="AAA_25"/>
    <property type="match status" value="1"/>
</dbReference>
<name>A0A443K9Q0_9RHOB</name>
<reference evidence="2 3" key="2">
    <citation type="submission" date="2019-01" db="EMBL/GenBank/DDBJ databases">
        <authorList>
            <person name="Li Y."/>
        </authorList>
    </citation>
    <scope>NUCLEOTIDE SEQUENCE [LARGE SCALE GENOMIC DNA]</scope>
    <source>
        <strain evidence="2 3">D19-10-3-21</strain>
    </source>
</reference>
<dbReference type="SUPFAM" id="SSF52540">
    <property type="entry name" value="P-loop containing nucleoside triphosphate hydrolases"/>
    <property type="match status" value="1"/>
</dbReference>
<accession>A0A443K9Q0</accession>
<evidence type="ECO:0000313" key="2">
    <source>
        <dbReference type="EMBL" id="RWR29470.1"/>
    </source>
</evidence>
<dbReference type="Proteomes" id="UP000285295">
    <property type="component" value="Unassembled WGS sequence"/>
</dbReference>
<evidence type="ECO:0000313" key="3">
    <source>
        <dbReference type="Proteomes" id="UP000285295"/>
    </source>
</evidence>
<dbReference type="AlphaFoldDB" id="A0A443K9Q0"/>
<gene>
    <name evidence="2" type="ORF">D2T31_10845</name>
</gene>
<reference evidence="2 3" key="1">
    <citation type="submission" date="2019-01" db="EMBL/GenBank/DDBJ databases">
        <title>Sinorhodobacter populi sp. nov. isolated from the symptomatic bark tissue of Populus euramericana canker.</title>
        <authorList>
            <person name="Xu G."/>
        </authorList>
    </citation>
    <scope>NUCLEOTIDE SEQUENCE [LARGE SCALE GENOMIC DNA]</scope>
    <source>
        <strain evidence="2 3">D19-10-3-21</strain>
    </source>
</reference>
<dbReference type="EMBL" id="SAUX01000011">
    <property type="protein sequence ID" value="RWR29470.1"/>
    <property type="molecule type" value="Genomic_DNA"/>
</dbReference>
<evidence type="ECO:0000256" key="1">
    <source>
        <dbReference type="SAM" id="MobiDB-lite"/>
    </source>
</evidence>
<feature type="region of interest" description="Disordered" evidence="1">
    <location>
        <begin position="1"/>
        <end position="28"/>
    </location>
</feature>
<dbReference type="OrthoDB" id="1496333at2"/>
<dbReference type="Gene3D" id="3.40.50.300">
    <property type="entry name" value="P-loop containing nucleotide triphosphate hydrolases"/>
    <property type="match status" value="1"/>
</dbReference>
<comment type="caution">
    <text evidence="2">The sequence shown here is derived from an EMBL/GenBank/DDBJ whole genome shotgun (WGS) entry which is preliminary data.</text>
</comment>
<proteinExistence type="predicted"/>